<organism evidence="2 3">
    <name type="scientific">Eumeta variegata</name>
    <name type="common">Bagworm moth</name>
    <name type="synonym">Eumeta japonica</name>
    <dbReference type="NCBI Taxonomy" id="151549"/>
    <lineage>
        <taxon>Eukaryota</taxon>
        <taxon>Metazoa</taxon>
        <taxon>Ecdysozoa</taxon>
        <taxon>Arthropoda</taxon>
        <taxon>Hexapoda</taxon>
        <taxon>Insecta</taxon>
        <taxon>Pterygota</taxon>
        <taxon>Neoptera</taxon>
        <taxon>Endopterygota</taxon>
        <taxon>Lepidoptera</taxon>
        <taxon>Glossata</taxon>
        <taxon>Ditrysia</taxon>
        <taxon>Tineoidea</taxon>
        <taxon>Psychidae</taxon>
        <taxon>Oiketicinae</taxon>
        <taxon>Eumeta</taxon>
    </lineage>
</organism>
<feature type="region of interest" description="Disordered" evidence="1">
    <location>
        <begin position="61"/>
        <end position="92"/>
    </location>
</feature>
<gene>
    <name evidence="2" type="ORF">EVAR_23235_1</name>
</gene>
<comment type="caution">
    <text evidence="2">The sequence shown here is derived from an EMBL/GenBank/DDBJ whole genome shotgun (WGS) entry which is preliminary data.</text>
</comment>
<evidence type="ECO:0000313" key="3">
    <source>
        <dbReference type="Proteomes" id="UP000299102"/>
    </source>
</evidence>
<keyword evidence="3" id="KW-1185">Reference proteome</keyword>
<proteinExistence type="predicted"/>
<sequence length="92" mass="10412">MRSVSVRSPIIAITKAFRGFLQVIRNRGDQSEAENRGDRYSTTANRCIKRMWRSCLWGHCSPTKRSPGPSQRLMPAPVAENGCRRPDDDVHA</sequence>
<accession>A0A4C1VEA3</accession>
<dbReference type="AlphaFoldDB" id="A0A4C1VEA3"/>
<reference evidence="2 3" key="1">
    <citation type="journal article" date="2019" name="Commun. Biol.">
        <title>The bagworm genome reveals a unique fibroin gene that provides high tensile strength.</title>
        <authorList>
            <person name="Kono N."/>
            <person name="Nakamura H."/>
            <person name="Ohtoshi R."/>
            <person name="Tomita M."/>
            <person name="Numata K."/>
            <person name="Arakawa K."/>
        </authorList>
    </citation>
    <scope>NUCLEOTIDE SEQUENCE [LARGE SCALE GENOMIC DNA]</scope>
</reference>
<protein>
    <submittedName>
        <fullName evidence="2">Uncharacterized protein</fullName>
    </submittedName>
</protein>
<name>A0A4C1VEA3_EUMVA</name>
<evidence type="ECO:0000313" key="2">
    <source>
        <dbReference type="EMBL" id="GBP36933.1"/>
    </source>
</evidence>
<dbReference type="EMBL" id="BGZK01000325">
    <property type="protein sequence ID" value="GBP36933.1"/>
    <property type="molecule type" value="Genomic_DNA"/>
</dbReference>
<feature type="compositionally biased region" description="Basic and acidic residues" evidence="1">
    <location>
        <begin position="82"/>
        <end position="92"/>
    </location>
</feature>
<evidence type="ECO:0000256" key="1">
    <source>
        <dbReference type="SAM" id="MobiDB-lite"/>
    </source>
</evidence>
<dbReference type="Proteomes" id="UP000299102">
    <property type="component" value="Unassembled WGS sequence"/>
</dbReference>